<dbReference type="Proteomes" id="UP000288805">
    <property type="component" value="Unassembled WGS sequence"/>
</dbReference>
<evidence type="ECO:0000313" key="1">
    <source>
        <dbReference type="EMBL" id="RVX16222.1"/>
    </source>
</evidence>
<dbReference type="PANTHER" id="PTHR33710:SF71">
    <property type="entry name" value="ENDONUCLEASE_EXONUCLEASE_PHOSPHATASE DOMAIN-CONTAINING PROTEIN"/>
    <property type="match status" value="1"/>
</dbReference>
<proteinExistence type="predicted"/>
<dbReference type="Gene3D" id="3.60.10.10">
    <property type="entry name" value="Endonuclease/exonuclease/phosphatase"/>
    <property type="match status" value="1"/>
</dbReference>
<name>A0A438K4T1_VITVI</name>
<dbReference type="SUPFAM" id="SSF56219">
    <property type="entry name" value="DNase I-like"/>
    <property type="match status" value="1"/>
</dbReference>
<evidence type="ECO:0008006" key="3">
    <source>
        <dbReference type="Google" id="ProtNLM"/>
    </source>
</evidence>
<evidence type="ECO:0000313" key="2">
    <source>
        <dbReference type="Proteomes" id="UP000288805"/>
    </source>
</evidence>
<reference evidence="1 2" key="1">
    <citation type="journal article" date="2018" name="PLoS Genet.">
        <title>Population sequencing reveals clonal diversity and ancestral inbreeding in the grapevine cultivar Chardonnay.</title>
        <authorList>
            <person name="Roach M.J."/>
            <person name="Johnson D.L."/>
            <person name="Bohlmann J."/>
            <person name="van Vuuren H.J."/>
            <person name="Jones S.J."/>
            <person name="Pretorius I.S."/>
            <person name="Schmidt S.A."/>
            <person name="Borneman A.R."/>
        </authorList>
    </citation>
    <scope>NUCLEOTIDE SEQUENCE [LARGE SCALE GENOMIC DNA]</scope>
    <source>
        <strain evidence="2">cv. Chardonnay</strain>
        <tissue evidence="1">Leaf</tissue>
    </source>
</reference>
<accession>A0A438K4T1</accession>
<dbReference type="InterPro" id="IPR036691">
    <property type="entry name" value="Endo/exonu/phosph_ase_sf"/>
</dbReference>
<comment type="caution">
    <text evidence="1">The sequence shown here is derived from an EMBL/GenBank/DDBJ whole genome shotgun (WGS) entry which is preliminary data.</text>
</comment>
<dbReference type="EMBL" id="QGNW01000016">
    <property type="protein sequence ID" value="RVX16222.1"/>
    <property type="molecule type" value="Genomic_DNA"/>
</dbReference>
<organism evidence="1 2">
    <name type="scientific">Vitis vinifera</name>
    <name type="common">Grape</name>
    <dbReference type="NCBI Taxonomy" id="29760"/>
    <lineage>
        <taxon>Eukaryota</taxon>
        <taxon>Viridiplantae</taxon>
        <taxon>Streptophyta</taxon>
        <taxon>Embryophyta</taxon>
        <taxon>Tracheophyta</taxon>
        <taxon>Spermatophyta</taxon>
        <taxon>Magnoliopsida</taxon>
        <taxon>eudicotyledons</taxon>
        <taxon>Gunneridae</taxon>
        <taxon>Pentapetalae</taxon>
        <taxon>rosids</taxon>
        <taxon>Vitales</taxon>
        <taxon>Vitaceae</taxon>
        <taxon>Viteae</taxon>
        <taxon>Vitis</taxon>
    </lineage>
</organism>
<dbReference type="PANTHER" id="PTHR33710">
    <property type="entry name" value="BNAC02G09200D PROTEIN"/>
    <property type="match status" value="1"/>
</dbReference>
<protein>
    <recommendedName>
        <fullName evidence="3">Endonuclease/exonuclease/phosphatase domain-containing protein</fullName>
    </recommendedName>
</protein>
<dbReference type="AlphaFoldDB" id="A0A438K4T1"/>
<gene>
    <name evidence="1" type="ORF">CK203_014336</name>
</gene>
<sequence length="273" mass="31865">MFGVGGFEFKGCGGAVVLWDNRVLQKMEVGVYGPTVKVEREDFLSELGAIRGLWNEPWCVAGDFNMIRFPFERSRGGRLSPTMRRFSEVVEDLELRDLSLQGGLFKWSEGWFLITLRFFLMGRNEERPTPFRFENMWLKEEGFEEVLRKWWEGIQEESVRSLSLEKEEARKEMTSAHRRSHLTRVKVNGRWFTEESEIKEEVSRAFQGPLADPGDWKPGIDGLNFERLEEMDVEGLEKPFSEEEVFIDWAELAEYLERDGFKSIHEAVGADCR</sequence>